<evidence type="ECO:0000256" key="1">
    <source>
        <dbReference type="SAM" id="MobiDB-lite"/>
    </source>
</evidence>
<evidence type="ECO:0000313" key="3">
    <source>
        <dbReference type="Proteomes" id="UP000657739"/>
    </source>
</evidence>
<feature type="compositionally biased region" description="Basic residues" evidence="1">
    <location>
        <begin position="83"/>
        <end position="93"/>
    </location>
</feature>
<proteinExistence type="predicted"/>
<dbReference type="EMBL" id="JACXTE010000001">
    <property type="protein sequence ID" value="MBD3707852.1"/>
    <property type="molecule type" value="Genomic_DNA"/>
</dbReference>
<feature type="compositionally biased region" description="Low complexity" evidence="1">
    <location>
        <begin position="15"/>
        <end position="35"/>
    </location>
</feature>
<reference evidence="2" key="1">
    <citation type="submission" date="2020-07" db="EMBL/GenBank/DDBJ databases">
        <title>Clinical and genomic characterization of carbapenemase-producing Enterobacterales causing secondary infections during the COVID-19 crisis at a New York City hospital.</title>
        <authorList>
            <person name="Gomez-Simmonds A."/>
            <person name="Annavajhala M.K."/>
            <person name="Uhlemann A.-C."/>
        </authorList>
    </citation>
    <scope>NUCLEOTIDE SEQUENCE</scope>
    <source>
        <strain evidence="2">NK1593</strain>
    </source>
</reference>
<dbReference type="Proteomes" id="UP000657739">
    <property type="component" value="Unassembled WGS sequence"/>
</dbReference>
<comment type="caution">
    <text evidence="2">The sequence shown here is derived from an EMBL/GenBank/DDBJ whole genome shotgun (WGS) entry which is preliminary data.</text>
</comment>
<evidence type="ECO:0000313" key="2">
    <source>
        <dbReference type="EMBL" id="MBD3707852.1"/>
    </source>
</evidence>
<protein>
    <submittedName>
        <fullName evidence="2">Uncharacterized protein</fullName>
    </submittedName>
</protein>
<feature type="compositionally biased region" description="Polar residues" evidence="1">
    <location>
        <begin position="1"/>
        <end position="11"/>
    </location>
</feature>
<name>A0A927DN44_KLEPN</name>
<feature type="region of interest" description="Disordered" evidence="1">
    <location>
        <begin position="50"/>
        <end position="93"/>
    </location>
</feature>
<sequence>MHTNNIISGTPQAHIPRGPASAAPPGRTPTGAIPAFVPDGGFALSGLREPPVSSYTVGPASAAPPGDDHRHGAAFMPGGGSRLARHTVRATCR</sequence>
<gene>
    <name evidence="2" type="ORF">IE987_04585</name>
</gene>
<organism evidence="2 3">
    <name type="scientific">Klebsiella pneumoniae</name>
    <dbReference type="NCBI Taxonomy" id="573"/>
    <lineage>
        <taxon>Bacteria</taxon>
        <taxon>Pseudomonadati</taxon>
        <taxon>Pseudomonadota</taxon>
        <taxon>Gammaproteobacteria</taxon>
        <taxon>Enterobacterales</taxon>
        <taxon>Enterobacteriaceae</taxon>
        <taxon>Klebsiella/Raoultella group</taxon>
        <taxon>Klebsiella</taxon>
        <taxon>Klebsiella pneumoniae complex</taxon>
    </lineage>
</organism>
<dbReference type="AlphaFoldDB" id="A0A927DN44"/>
<feature type="region of interest" description="Disordered" evidence="1">
    <location>
        <begin position="1"/>
        <end position="37"/>
    </location>
</feature>
<accession>A0A927DN44</accession>